<accession>A0AAV0VKX8</accession>
<feature type="chain" id="PRO_5043505401" evidence="1">
    <location>
        <begin position="21"/>
        <end position="109"/>
    </location>
</feature>
<dbReference type="AlphaFoldDB" id="A0AAV0VKX8"/>
<comment type="caution">
    <text evidence="2">The sequence shown here is derived from an EMBL/GenBank/DDBJ whole genome shotgun (WGS) entry which is preliminary data.</text>
</comment>
<dbReference type="EMBL" id="CARXXK010000001">
    <property type="protein sequence ID" value="CAI6344888.1"/>
    <property type="molecule type" value="Genomic_DNA"/>
</dbReference>
<evidence type="ECO:0000313" key="3">
    <source>
        <dbReference type="Proteomes" id="UP001160148"/>
    </source>
</evidence>
<gene>
    <name evidence="2" type="ORF">MEUPH1_LOCUS1963</name>
</gene>
<feature type="signal peptide" evidence="1">
    <location>
        <begin position="1"/>
        <end position="20"/>
    </location>
</feature>
<name>A0AAV0VKX8_9HEMI</name>
<dbReference type="Proteomes" id="UP001160148">
    <property type="component" value="Unassembled WGS sequence"/>
</dbReference>
<protein>
    <submittedName>
        <fullName evidence="2">Uncharacterized protein</fullName>
    </submittedName>
</protein>
<evidence type="ECO:0000256" key="1">
    <source>
        <dbReference type="SAM" id="SignalP"/>
    </source>
</evidence>
<organism evidence="2 3">
    <name type="scientific">Macrosiphum euphorbiae</name>
    <name type="common">potato aphid</name>
    <dbReference type="NCBI Taxonomy" id="13131"/>
    <lineage>
        <taxon>Eukaryota</taxon>
        <taxon>Metazoa</taxon>
        <taxon>Ecdysozoa</taxon>
        <taxon>Arthropoda</taxon>
        <taxon>Hexapoda</taxon>
        <taxon>Insecta</taxon>
        <taxon>Pterygota</taxon>
        <taxon>Neoptera</taxon>
        <taxon>Paraneoptera</taxon>
        <taxon>Hemiptera</taxon>
        <taxon>Sternorrhyncha</taxon>
        <taxon>Aphidomorpha</taxon>
        <taxon>Aphidoidea</taxon>
        <taxon>Aphididae</taxon>
        <taxon>Macrosiphini</taxon>
        <taxon>Macrosiphum</taxon>
    </lineage>
</organism>
<keyword evidence="1" id="KW-0732">Signal</keyword>
<sequence>MKNLFHIVLMKLLLMDNKLTKQQYVNIRISSKKRNCDIYPPYDGKITGKKKCYSNNVEITESGCKIPLQDLLDHTTNRIIQIPQHIRPIESHMNNLEMLYKWGCDGSSG</sequence>
<keyword evidence="3" id="KW-1185">Reference proteome</keyword>
<reference evidence="2 3" key="1">
    <citation type="submission" date="2023-01" db="EMBL/GenBank/DDBJ databases">
        <authorList>
            <person name="Whitehead M."/>
        </authorList>
    </citation>
    <scope>NUCLEOTIDE SEQUENCE [LARGE SCALE GENOMIC DNA]</scope>
</reference>
<evidence type="ECO:0000313" key="2">
    <source>
        <dbReference type="EMBL" id="CAI6344888.1"/>
    </source>
</evidence>
<proteinExistence type="predicted"/>